<evidence type="ECO:0000313" key="6">
    <source>
        <dbReference type="EMBL" id="GAA4781784.1"/>
    </source>
</evidence>
<organism evidence="6 7">
    <name type="scientific">Microbacterium gilvum</name>
    <dbReference type="NCBI Taxonomy" id="1336204"/>
    <lineage>
        <taxon>Bacteria</taxon>
        <taxon>Bacillati</taxon>
        <taxon>Actinomycetota</taxon>
        <taxon>Actinomycetes</taxon>
        <taxon>Micrococcales</taxon>
        <taxon>Microbacteriaceae</taxon>
        <taxon>Microbacterium</taxon>
    </lineage>
</organism>
<dbReference type="Pfam" id="PF00356">
    <property type="entry name" value="LacI"/>
    <property type="match status" value="1"/>
</dbReference>
<keyword evidence="7" id="KW-1185">Reference proteome</keyword>
<gene>
    <name evidence="6" type="ORF">GCM10023351_28750</name>
</gene>
<dbReference type="CDD" id="cd06267">
    <property type="entry name" value="PBP1_LacI_sugar_binding-like"/>
    <property type="match status" value="1"/>
</dbReference>
<dbReference type="RefSeq" id="WP_345440553.1">
    <property type="nucleotide sequence ID" value="NZ_BAABKO010000005.1"/>
</dbReference>
<dbReference type="SUPFAM" id="SSF53822">
    <property type="entry name" value="Periplasmic binding protein-like I"/>
    <property type="match status" value="1"/>
</dbReference>
<dbReference type="PROSITE" id="PS50932">
    <property type="entry name" value="HTH_LACI_2"/>
    <property type="match status" value="1"/>
</dbReference>
<dbReference type="Pfam" id="PF13377">
    <property type="entry name" value="Peripla_BP_3"/>
    <property type="match status" value="1"/>
</dbReference>
<protein>
    <submittedName>
        <fullName evidence="6">LacI family DNA-binding transcriptional regulator</fullName>
    </submittedName>
</protein>
<evidence type="ECO:0000256" key="2">
    <source>
        <dbReference type="ARBA" id="ARBA00023015"/>
    </source>
</evidence>
<keyword evidence="3 6" id="KW-0238">DNA-binding</keyword>
<sequence length="348" mass="37683">MTAPSPRPRSARQSDVARIAGVSQSAVSRVISGDAARIPAETRRRIHDAIAELGYVPNPVARNLRGARTRLLGVHTFEPLFPNAREGFYVEFLLGIEQRAEETGHDLVLFSSTGDGAGGRRIYRDETNRLRIADGSVLLGVSPDRAELARLWHEGYPFIHIGRRDVPGAPIPCVIPDYSGAAAGIVERLHGLGHRRLAYLRDSIDVEPYEDRRAGYADAVTRLGVVDRSPGFVSGTAGVPDEVVSALADGTCTAAVAESERVAAELRARLTDRGVRIPEDVSVAVLEDTSAADVGWDDLRIPRQEIGRIAVERLIDMVSDPAAPRESTYVACEAMPGETVAGVREDRR</sequence>
<evidence type="ECO:0000313" key="7">
    <source>
        <dbReference type="Proteomes" id="UP001501645"/>
    </source>
</evidence>
<accession>A0ABP9AJ19</accession>
<dbReference type="Gene3D" id="1.10.260.40">
    <property type="entry name" value="lambda repressor-like DNA-binding domains"/>
    <property type="match status" value="1"/>
</dbReference>
<reference evidence="7" key="1">
    <citation type="journal article" date="2019" name="Int. J. Syst. Evol. Microbiol.">
        <title>The Global Catalogue of Microorganisms (GCM) 10K type strain sequencing project: providing services to taxonomists for standard genome sequencing and annotation.</title>
        <authorList>
            <consortium name="The Broad Institute Genomics Platform"/>
            <consortium name="The Broad Institute Genome Sequencing Center for Infectious Disease"/>
            <person name="Wu L."/>
            <person name="Ma J."/>
        </authorList>
    </citation>
    <scope>NUCLEOTIDE SEQUENCE [LARGE SCALE GENOMIC DNA]</scope>
    <source>
        <strain evidence="7">JCM 18537</strain>
    </source>
</reference>
<dbReference type="InterPro" id="IPR046335">
    <property type="entry name" value="LacI/GalR-like_sensor"/>
</dbReference>
<evidence type="ECO:0000256" key="4">
    <source>
        <dbReference type="ARBA" id="ARBA00023163"/>
    </source>
</evidence>
<dbReference type="SMART" id="SM00354">
    <property type="entry name" value="HTH_LACI"/>
    <property type="match status" value="1"/>
</dbReference>
<comment type="caution">
    <text evidence="6">The sequence shown here is derived from an EMBL/GenBank/DDBJ whole genome shotgun (WGS) entry which is preliminary data.</text>
</comment>
<dbReference type="CDD" id="cd01392">
    <property type="entry name" value="HTH_LacI"/>
    <property type="match status" value="1"/>
</dbReference>
<dbReference type="PANTHER" id="PTHR30146:SF148">
    <property type="entry name" value="HTH-TYPE TRANSCRIPTIONAL REPRESSOR PURR-RELATED"/>
    <property type="match status" value="1"/>
</dbReference>
<name>A0ABP9AJ19_9MICO</name>
<dbReference type="InterPro" id="IPR000843">
    <property type="entry name" value="HTH_LacI"/>
</dbReference>
<keyword evidence="4" id="KW-0804">Transcription</keyword>
<keyword evidence="2" id="KW-0805">Transcription regulation</keyword>
<evidence type="ECO:0000256" key="1">
    <source>
        <dbReference type="ARBA" id="ARBA00022491"/>
    </source>
</evidence>
<proteinExistence type="predicted"/>
<dbReference type="GO" id="GO:0003677">
    <property type="term" value="F:DNA binding"/>
    <property type="evidence" value="ECO:0007669"/>
    <property type="project" value="UniProtKB-KW"/>
</dbReference>
<evidence type="ECO:0000259" key="5">
    <source>
        <dbReference type="PROSITE" id="PS50932"/>
    </source>
</evidence>
<feature type="domain" description="HTH lacI-type" evidence="5">
    <location>
        <begin position="11"/>
        <end position="66"/>
    </location>
</feature>
<dbReference type="InterPro" id="IPR028082">
    <property type="entry name" value="Peripla_BP_I"/>
</dbReference>
<keyword evidence="1" id="KW-0678">Repressor</keyword>
<dbReference type="EMBL" id="BAABKO010000005">
    <property type="protein sequence ID" value="GAA4781784.1"/>
    <property type="molecule type" value="Genomic_DNA"/>
</dbReference>
<dbReference type="Gene3D" id="3.40.50.2300">
    <property type="match status" value="2"/>
</dbReference>
<dbReference type="PANTHER" id="PTHR30146">
    <property type="entry name" value="LACI-RELATED TRANSCRIPTIONAL REPRESSOR"/>
    <property type="match status" value="1"/>
</dbReference>
<dbReference type="SUPFAM" id="SSF47413">
    <property type="entry name" value="lambda repressor-like DNA-binding domains"/>
    <property type="match status" value="1"/>
</dbReference>
<dbReference type="InterPro" id="IPR010982">
    <property type="entry name" value="Lambda_DNA-bd_dom_sf"/>
</dbReference>
<dbReference type="Proteomes" id="UP001501645">
    <property type="component" value="Unassembled WGS sequence"/>
</dbReference>
<evidence type="ECO:0000256" key="3">
    <source>
        <dbReference type="ARBA" id="ARBA00023125"/>
    </source>
</evidence>